<dbReference type="PROSITE" id="PS51318">
    <property type="entry name" value="TAT"/>
    <property type="match status" value="1"/>
</dbReference>
<feature type="signal peptide" evidence="1">
    <location>
        <begin position="1"/>
        <end position="33"/>
    </location>
</feature>
<dbReference type="InterPro" id="IPR010869">
    <property type="entry name" value="DUF1501"/>
</dbReference>
<dbReference type="AlphaFoldDB" id="A0A7Z2T445"/>
<gene>
    <name evidence="2" type="ORF">GT360_11145</name>
</gene>
<dbReference type="SUPFAM" id="SSF53649">
    <property type="entry name" value="Alkaline phosphatase-like"/>
    <property type="match status" value="1"/>
</dbReference>
<name>A0A7Z2T445_9VIBR</name>
<dbReference type="Proteomes" id="UP000464262">
    <property type="component" value="Chromosome 1"/>
</dbReference>
<accession>A0A7Z2T445</accession>
<dbReference type="KEGG" id="vas:GT360_11145"/>
<proteinExistence type="predicted"/>
<evidence type="ECO:0000313" key="2">
    <source>
        <dbReference type="EMBL" id="QIA64029.1"/>
    </source>
</evidence>
<reference evidence="2 3" key="1">
    <citation type="submission" date="2020-01" db="EMBL/GenBank/DDBJ databases">
        <title>Whole genome and functional gene identification of agarase of Vibrio HN897.</title>
        <authorList>
            <person name="Liu Y."/>
            <person name="Zhao Z."/>
        </authorList>
    </citation>
    <scope>NUCLEOTIDE SEQUENCE [LARGE SCALE GENOMIC DNA]</scope>
    <source>
        <strain evidence="2 3">HN897</strain>
    </source>
</reference>
<evidence type="ECO:0000313" key="3">
    <source>
        <dbReference type="Proteomes" id="UP000464262"/>
    </source>
</evidence>
<dbReference type="InterPro" id="IPR017850">
    <property type="entry name" value="Alkaline_phosphatase_core_sf"/>
</dbReference>
<evidence type="ECO:0000256" key="1">
    <source>
        <dbReference type="SAM" id="SignalP"/>
    </source>
</evidence>
<sequence>MKISRRHFIKTAAYSTGASLTPLSLTLPTSAMANSESDYKALVCLFFYGGNDSFNMVLPADGNNLINYQNSRPDIQLYPHELVNNRSIEDDVGQTLSLNGAMPNISELILSGAATTLLNVGTLIEPTTKQNYNSVKKPPNLGAHNKQQLAWQRSWNTSEYHPYGWAGMMMDFLATGTEGVSPAFSLGTNNWLNGQSTESLALSSQGVRAMNALTDFTINRNLTRLLSSNSASIYGKTYLDRFQQVYDYQNTLTSVLEQYPADESIPSGFLGGQFKMVKRMVQASTALGQARQVYFVAFGGFDNHRDQRGKHEALLGQVDSALSAFYSSLKSVGLEDKVITFTMSDFGRTIENNSNRGTDHGWGSNQLIIGGPIKGRKAHGTFPEFIRDGKDAVGNKFIPTVASEQYAATLCKWFGLSDTAVDYIFPTLSPDNENPFNSRYLNFIKGLNKDKNQMKGKGKM</sequence>
<dbReference type="PANTHER" id="PTHR43737:SF1">
    <property type="entry name" value="DUF1501 DOMAIN-CONTAINING PROTEIN"/>
    <property type="match status" value="1"/>
</dbReference>
<keyword evidence="1" id="KW-0732">Signal</keyword>
<protein>
    <submittedName>
        <fullName evidence="2">DUF1501 domain-containing protein</fullName>
    </submittedName>
</protein>
<keyword evidence="3" id="KW-1185">Reference proteome</keyword>
<dbReference type="EMBL" id="CP047475">
    <property type="protein sequence ID" value="QIA64029.1"/>
    <property type="molecule type" value="Genomic_DNA"/>
</dbReference>
<feature type="chain" id="PRO_5030851525" evidence="1">
    <location>
        <begin position="34"/>
        <end position="460"/>
    </location>
</feature>
<organism evidence="2 3">
    <name type="scientific">Vibrio astriarenae</name>
    <dbReference type="NCBI Taxonomy" id="1481923"/>
    <lineage>
        <taxon>Bacteria</taxon>
        <taxon>Pseudomonadati</taxon>
        <taxon>Pseudomonadota</taxon>
        <taxon>Gammaproteobacteria</taxon>
        <taxon>Vibrionales</taxon>
        <taxon>Vibrionaceae</taxon>
        <taxon>Vibrio</taxon>
    </lineage>
</organism>
<dbReference type="RefSeq" id="WP_164648938.1">
    <property type="nucleotide sequence ID" value="NZ_CP047475.1"/>
</dbReference>
<dbReference type="InterPro" id="IPR006311">
    <property type="entry name" value="TAT_signal"/>
</dbReference>
<dbReference type="Pfam" id="PF07394">
    <property type="entry name" value="DUF1501"/>
    <property type="match status" value="1"/>
</dbReference>
<dbReference type="PANTHER" id="PTHR43737">
    <property type="entry name" value="BLL7424 PROTEIN"/>
    <property type="match status" value="1"/>
</dbReference>